<dbReference type="EMBL" id="QHHQ01000005">
    <property type="protein sequence ID" value="RAH99448.1"/>
    <property type="molecule type" value="Genomic_DNA"/>
</dbReference>
<dbReference type="PANTHER" id="PTHR36057:SF1">
    <property type="entry name" value="LIPOPROTEIN LIPID ATTACHMENT SITE-LIKE PROTEIN, PUTATIVE (DUF1223)-RELATED"/>
    <property type="match status" value="1"/>
</dbReference>
<protein>
    <submittedName>
        <fullName evidence="1">DUF1223 domain-containing protein</fullName>
    </submittedName>
</protein>
<proteinExistence type="predicted"/>
<name>A0A8B2NMQ1_9HYPH</name>
<dbReference type="Proteomes" id="UP000249590">
    <property type="component" value="Unassembled WGS sequence"/>
</dbReference>
<reference evidence="1 2" key="1">
    <citation type="submission" date="2018-05" db="EMBL/GenBank/DDBJ databases">
        <title>Acuticoccus sediminis sp. nov., isolated from deep-sea sediment of Indian Ocean.</title>
        <authorList>
            <person name="Liu X."/>
            <person name="Lai Q."/>
            <person name="Du Y."/>
            <person name="Sun F."/>
            <person name="Zhang X."/>
            <person name="Wang S."/>
            <person name="Shao Z."/>
        </authorList>
    </citation>
    <scope>NUCLEOTIDE SEQUENCE [LARGE SCALE GENOMIC DNA]</scope>
    <source>
        <strain evidence="1 2">PTG4-2</strain>
    </source>
</reference>
<keyword evidence="2" id="KW-1185">Reference proteome</keyword>
<organism evidence="1 2">
    <name type="scientific">Acuticoccus sediminis</name>
    <dbReference type="NCBI Taxonomy" id="2184697"/>
    <lineage>
        <taxon>Bacteria</taxon>
        <taxon>Pseudomonadati</taxon>
        <taxon>Pseudomonadota</taxon>
        <taxon>Alphaproteobacteria</taxon>
        <taxon>Hyphomicrobiales</taxon>
        <taxon>Amorphaceae</taxon>
        <taxon>Acuticoccus</taxon>
    </lineage>
</organism>
<dbReference type="AlphaFoldDB" id="A0A8B2NMQ1"/>
<dbReference type="OrthoDB" id="9808254at2"/>
<dbReference type="PANTHER" id="PTHR36057">
    <property type="match status" value="1"/>
</dbReference>
<dbReference type="SUPFAM" id="SSF52833">
    <property type="entry name" value="Thioredoxin-like"/>
    <property type="match status" value="1"/>
</dbReference>
<gene>
    <name evidence="1" type="ORF">DLJ53_23305</name>
</gene>
<accession>A0A8B2NMQ1</accession>
<evidence type="ECO:0000313" key="1">
    <source>
        <dbReference type="EMBL" id="RAH99448.1"/>
    </source>
</evidence>
<dbReference type="InterPro" id="IPR010634">
    <property type="entry name" value="DUF1223"/>
</dbReference>
<evidence type="ECO:0000313" key="2">
    <source>
        <dbReference type="Proteomes" id="UP000249590"/>
    </source>
</evidence>
<sequence>MQRVPYRKQATYFLSTLVSALVLLGIATLTARAEEKSPKAVLELFTSQGCSSCPSADKLIAQYARRDDVLAMTLPVKLWDYLGWSDTLATEINTKRQMAYSVARGDRDVYTPQLVINGETAMLGSDKDAIDQEVATSDLPLPIDLSLNNGVLEIDLGDAEIDAESATIWLMVLDDRVHVPVSAGENRGRKLDYYNVVRDMRPVGIWKGQPIKLELPLSDVEKHATSGCVVIAQVDTFKGPGRIVGAAQLHQIFPARTIGSADGSFPYKPGIR</sequence>
<dbReference type="InterPro" id="IPR036249">
    <property type="entry name" value="Thioredoxin-like_sf"/>
</dbReference>
<dbReference type="Pfam" id="PF06764">
    <property type="entry name" value="DUF1223"/>
    <property type="match status" value="1"/>
</dbReference>
<dbReference type="RefSeq" id="WP_111349657.1">
    <property type="nucleotide sequence ID" value="NZ_JAIWKD010000006.1"/>
</dbReference>
<comment type="caution">
    <text evidence="1">The sequence shown here is derived from an EMBL/GenBank/DDBJ whole genome shotgun (WGS) entry which is preliminary data.</text>
</comment>